<dbReference type="Pfam" id="PF03462">
    <property type="entry name" value="PCRF"/>
    <property type="match status" value="1"/>
</dbReference>
<keyword evidence="4" id="KW-1185">Reference proteome</keyword>
<comment type="caution">
    <text evidence="3">The sequence shown here is derived from an EMBL/GenBank/DDBJ whole genome shotgun (WGS) entry which is preliminary data.</text>
</comment>
<protein>
    <recommendedName>
        <fullName evidence="2">Peptide chain release factor domain-containing protein</fullName>
    </recommendedName>
</protein>
<dbReference type="Gene3D" id="3.30.70.1660">
    <property type="match status" value="1"/>
</dbReference>
<dbReference type="AlphaFoldDB" id="A0A433Q8M6"/>
<keyword evidence="1" id="KW-0488">Methylation</keyword>
<accession>A0A433Q8M6</accession>
<proteinExistence type="predicted"/>
<dbReference type="InterPro" id="IPR050057">
    <property type="entry name" value="Prokaryotic/Mito_RF"/>
</dbReference>
<evidence type="ECO:0000259" key="2">
    <source>
        <dbReference type="SMART" id="SM00937"/>
    </source>
</evidence>
<dbReference type="Gene3D" id="6.10.140.1950">
    <property type="match status" value="1"/>
</dbReference>
<dbReference type="SUPFAM" id="SSF75620">
    <property type="entry name" value="Release factor"/>
    <property type="match status" value="1"/>
</dbReference>
<name>A0A433Q8M6_9FUNG</name>
<organism evidence="3 4">
    <name type="scientific">Jimgerdemannia flammicorona</name>
    <dbReference type="NCBI Taxonomy" id="994334"/>
    <lineage>
        <taxon>Eukaryota</taxon>
        <taxon>Fungi</taxon>
        <taxon>Fungi incertae sedis</taxon>
        <taxon>Mucoromycota</taxon>
        <taxon>Mucoromycotina</taxon>
        <taxon>Endogonomycetes</taxon>
        <taxon>Endogonales</taxon>
        <taxon>Endogonaceae</taxon>
        <taxon>Jimgerdemannia</taxon>
    </lineage>
</organism>
<evidence type="ECO:0000313" key="3">
    <source>
        <dbReference type="EMBL" id="RUS26126.1"/>
    </source>
</evidence>
<dbReference type="InterPro" id="IPR005139">
    <property type="entry name" value="PCRF"/>
</dbReference>
<dbReference type="InterPro" id="IPR045853">
    <property type="entry name" value="Pep_chain_release_fac_I_sf"/>
</dbReference>
<feature type="domain" description="Peptide chain release factor" evidence="2">
    <location>
        <begin position="125"/>
        <end position="225"/>
    </location>
</feature>
<dbReference type="EMBL" id="RBNJ01011185">
    <property type="protein sequence ID" value="RUS26126.1"/>
    <property type="molecule type" value="Genomic_DNA"/>
</dbReference>
<dbReference type="PANTHER" id="PTHR43804:SF7">
    <property type="entry name" value="LD18447P"/>
    <property type="match status" value="1"/>
</dbReference>
<dbReference type="PANTHER" id="PTHR43804">
    <property type="entry name" value="LD18447P"/>
    <property type="match status" value="1"/>
</dbReference>
<dbReference type="Proteomes" id="UP000274822">
    <property type="component" value="Unassembled WGS sequence"/>
</dbReference>
<sequence>MLRSLLRPLPPPSFLATKPLFYGIVSQRLWSSRPKFYSTETPSRNPLPPTLLNPTLQRTLSQKSARYKALLQTLNSSATLTSDALSTTSKELSELEDTHHTYTEWLKVRGDLAELFQLLQTSRDEIAMEADMLDLTREEYAQLTDRIGQLERDIIAALLPKDSADEGSAILEIRAGTGGDEAALFAADVMKMYERFAQLMRWKWEMMQMAEDSNKGIKVGRGSFY</sequence>
<dbReference type="GO" id="GO:0006415">
    <property type="term" value="P:translational termination"/>
    <property type="evidence" value="ECO:0007669"/>
    <property type="project" value="InterPro"/>
</dbReference>
<reference evidence="3 4" key="1">
    <citation type="journal article" date="2018" name="New Phytol.">
        <title>Phylogenomics of Endogonaceae and evolution of mycorrhizas within Mucoromycota.</title>
        <authorList>
            <person name="Chang Y."/>
            <person name="Desiro A."/>
            <person name="Na H."/>
            <person name="Sandor L."/>
            <person name="Lipzen A."/>
            <person name="Clum A."/>
            <person name="Barry K."/>
            <person name="Grigoriev I.V."/>
            <person name="Martin F.M."/>
            <person name="Stajich J.E."/>
            <person name="Smith M.E."/>
            <person name="Bonito G."/>
            <person name="Spatafora J.W."/>
        </authorList>
    </citation>
    <scope>NUCLEOTIDE SEQUENCE [LARGE SCALE GENOMIC DNA]</scope>
    <source>
        <strain evidence="3 4">AD002</strain>
    </source>
</reference>
<evidence type="ECO:0000256" key="1">
    <source>
        <dbReference type="ARBA" id="ARBA00022481"/>
    </source>
</evidence>
<dbReference type="SMART" id="SM00937">
    <property type="entry name" value="PCRF"/>
    <property type="match status" value="1"/>
</dbReference>
<evidence type="ECO:0000313" key="4">
    <source>
        <dbReference type="Proteomes" id="UP000274822"/>
    </source>
</evidence>
<gene>
    <name evidence="3" type="ORF">BC938DRAFT_471197</name>
</gene>